<dbReference type="Pfam" id="PF20400">
    <property type="entry name" value="BAR_4"/>
    <property type="match status" value="1"/>
</dbReference>
<evidence type="ECO:0000313" key="5">
    <source>
        <dbReference type="EMBL" id="KAF6045452.1"/>
    </source>
</evidence>
<feature type="region of interest" description="Disordered" evidence="3">
    <location>
        <begin position="675"/>
        <end position="710"/>
    </location>
</feature>
<organism evidence="5 6">
    <name type="scientific">Candida parapsilosis</name>
    <name type="common">Yeast</name>
    <dbReference type="NCBI Taxonomy" id="5480"/>
    <lineage>
        <taxon>Eukaryota</taxon>
        <taxon>Fungi</taxon>
        <taxon>Dikarya</taxon>
        <taxon>Ascomycota</taxon>
        <taxon>Saccharomycotina</taxon>
        <taxon>Pichiomycetes</taxon>
        <taxon>Debaryomycetaceae</taxon>
        <taxon>Candida/Lodderomyces clade</taxon>
        <taxon>Candida</taxon>
    </lineage>
</organism>
<evidence type="ECO:0000256" key="3">
    <source>
        <dbReference type="SAM" id="MobiDB-lite"/>
    </source>
</evidence>
<dbReference type="PANTHER" id="PTHR31941">
    <property type="entry name" value="CYTOSKELETAL SIGNALING PROTEIN SLM1"/>
    <property type="match status" value="1"/>
</dbReference>
<dbReference type="Pfam" id="PF20399">
    <property type="entry name" value="PH_20"/>
    <property type="match status" value="1"/>
</dbReference>
<dbReference type="InterPro" id="IPR027267">
    <property type="entry name" value="AH/BAR_dom_sf"/>
</dbReference>
<evidence type="ECO:0000313" key="6">
    <source>
        <dbReference type="Proteomes" id="UP000590412"/>
    </source>
</evidence>
<accession>A0A8X7TAF9</accession>
<feature type="compositionally biased region" description="Low complexity" evidence="3">
    <location>
        <begin position="675"/>
        <end position="692"/>
    </location>
</feature>
<dbReference type="PROSITE" id="PS50003">
    <property type="entry name" value="PH_DOMAIN"/>
    <property type="match status" value="1"/>
</dbReference>
<feature type="compositionally biased region" description="Polar residues" evidence="3">
    <location>
        <begin position="479"/>
        <end position="547"/>
    </location>
</feature>
<dbReference type="OrthoDB" id="5598057at2759"/>
<keyword evidence="1" id="KW-0597">Phosphoprotein</keyword>
<dbReference type="EMBL" id="JABWAB010000009">
    <property type="protein sequence ID" value="KAF6045452.1"/>
    <property type="molecule type" value="Genomic_DNA"/>
</dbReference>
<dbReference type="InterPro" id="IPR011993">
    <property type="entry name" value="PH-like_dom_sf"/>
</dbReference>
<dbReference type="InterPro" id="IPR046868">
    <property type="entry name" value="BAR_4"/>
</dbReference>
<feature type="compositionally biased region" description="Low complexity" evidence="3">
    <location>
        <begin position="589"/>
        <end position="608"/>
    </location>
</feature>
<feature type="coiled-coil region" evidence="2">
    <location>
        <begin position="136"/>
        <end position="181"/>
    </location>
</feature>
<keyword evidence="2" id="KW-0175">Coiled coil</keyword>
<dbReference type="FunFam" id="2.30.29.30:FF:000328">
    <property type="entry name" value="Phosphatidylinositol 4,5-bisphosphate-binding protein SLM1"/>
    <property type="match status" value="1"/>
</dbReference>
<dbReference type="SUPFAM" id="SSF50729">
    <property type="entry name" value="PH domain-like"/>
    <property type="match status" value="1"/>
</dbReference>
<dbReference type="AlphaFoldDB" id="A0A8X7TAF9"/>
<feature type="compositionally biased region" description="Low complexity" evidence="3">
    <location>
        <begin position="727"/>
        <end position="754"/>
    </location>
</feature>
<dbReference type="Gene3D" id="2.30.29.30">
    <property type="entry name" value="Pleckstrin-homology domain (PH domain)/Phosphotyrosine-binding domain (PTB)"/>
    <property type="match status" value="1"/>
</dbReference>
<evidence type="ECO:0000256" key="1">
    <source>
        <dbReference type="ARBA" id="ARBA00022553"/>
    </source>
</evidence>
<feature type="compositionally biased region" description="Polar residues" evidence="3">
    <location>
        <begin position="775"/>
        <end position="796"/>
    </location>
</feature>
<gene>
    <name evidence="5" type="ORF">FOB60_005024</name>
</gene>
<dbReference type="SMART" id="SM00233">
    <property type="entry name" value="PH"/>
    <property type="match status" value="1"/>
</dbReference>
<feature type="region of interest" description="Disordered" evidence="3">
    <location>
        <begin position="726"/>
        <end position="831"/>
    </location>
</feature>
<sequence>MPYDSHNPLTVALPYNFMSSNDYPTEVMANRFVAWRSFIKELLNYFKEYASVQEEIVRQQARLQQAVGSTARSIATPAAANHSSNIGNQDLEAISKSFLPIGNGSVQDVPDILFHYHQQNVTNSSKTLKEINAIIIPKLEELRKDLLVKIKEIKNLQNDFKNNLNKELNETKSLISQYNQAIEWANKLDTSHNSHQADGEQGKYDPFLVKTKLDRQLKRQLVEENYLYDAYSNLQNAGKQLESIVVAEIQNYLSSFLKLIREENLTFSNYLEPNIINGFLSKETNFEWNAFIERNLPSNNLSVSAVGNQTTSSVKNGTFIDLDIPKRHLQDFVVRNAESNLNVAVREGYLERRSKFLKNYSSAWYVLTCSFIHEFKSNDRKKDPHPVMSLPLDSCTVSDHSKDDGKPNGVYKFILTSKSANALMHKTHKWVFRTNTYQDMIDWFNDIKKMTSLPTPIARARTLPNRPKNVVSAVKAESRASSIRSPTRSLRTVNTNTSNLQKTSTRNSNRPLSQTTSSANANRLSSTFSSRNNQSPRLANMINSDGTIITPVETDDNVKRNPSLMSHSGQDQTSRNQTMQSQPNYVPLPQSSYQQQIQQQQQPPRSTSPIMRYQQQPYQLIPMESVTGGGNPQQGQFANIGTPSSSVPYYIPGGAQPQQFYDPVQQQYYTITPGAPVSQQQSQNGQQVAPQPQFFPTSPRGAPVSILSTSPAAQPFGSAYFSQFAGAPMPQSQQQAQPQAQSQPQSQQGQQASQKNIHPMYLNGDLSSPDERTNEGTQGVTQTGDTSLHPNIQRNLSADEVSTLKSGPIEQEQRSQINANGDINIIVSDDK</sequence>
<dbReference type="Gene3D" id="1.20.1270.60">
    <property type="entry name" value="Arfaptin homology (AH) domain/BAR domain"/>
    <property type="match status" value="1"/>
</dbReference>
<feature type="domain" description="PH" evidence="4">
    <location>
        <begin position="343"/>
        <end position="452"/>
    </location>
</feature>
<reference evidence="5" key="1">
    <citation type="submission" date="2020-03" db="EMBL/GenBank/DDBJ databases">
        <title>FDA dAtabase for Regulatory Grade micrObial Sequences (FDA-ARGOS): Supporting development and validation of Infectious Disease Dx tests.</title>
        <authorList>
            <person name="Campos J."/>
            <person name="Goldberg B."/>
            <person name="Tallon L."/>
            <person name="Sadzewicz L."/>
            <person name="Vavikolanu K."/>
            <person name="Mehta A."/>
            <person name="Aluvathingal J."/>
            <person name="Nadendla S."/>
            <person name="Nandy P."/>
            <person name="Geyer C."/>
            <person name="Yan Y."/>
            <person name="Sichtig H."/>
        </authorList>
    </citation>
    <scope>NUCLEOTIDE SEQUENCE [LARGE SCALE GENOMIC DNA]</scope>
    <source>
        <strain evidence="5">FDAARGOS_652</strain>
    </source>
</reference>
<dbReference type="Proteomes" id="UP000590412">
    <property type="component" value="Unassembled WGS sequence"/>
</dbReference>
<feature type="region of interest" description="Disordered" evidence="3">
    <location>
        <begin position="467"/>
        <end position="608"/>
    </location>
</feature>
<dbReference type="CDD" id="cd13311">
    <property type="entry name" value="PH_Slm1"/>
    <property type="match status" value="1"/>
</dbReference>
<protein>
    <submittedName>
        <fullName evidence="5">PH domain family protein</fullName>
    </submittedName>
</protein>
<name>A0A8X7TAF9_CANPA</name>
<feature type="compositionally biased region" description="Polar residues" evidence="3">
    <location>
        <begin position="563"/>
        <end position="584"/>
    </location>
</feature>
<dbReference type="PANTHER" id="PTHR31941:SF16">
    <property type="entry name" value="PHOSPHATIDYLINOSITOL 4,5-BISPHOSPHATE-BINDING PROTEIN SLM1-RELATED"/>
    <property type="match status" value="1"/>
</dbReference>
<dbReference type="InterPro" id="IPR046869">
    <property type="entry name" value="SLM1/RGC1-like_PH"/>
</dbReference>
<evidence type="ECO:0000256" key="2">
    <source>
        <dbReference type="SAM" id="Coils"/>
    </source>
</evidence>
<dbReference type="InterPro" id="IPR001849">
    <property type="entry name" value="PH_domain"/>
</dbReference>
<evidence type="ECO:0000259" key="4">
    <source>
        <dbReference type="PROSITE" id="PS50003"/>
    </source>
</evidence>
<proteinExistence type="predicted"/>
<dbReference type="InterPro" id="IPR043453">
    <property type="entry name" value="Slm1_PH"/>
</dbReference>
<comment type="caution">
    <text evidence="5">The sequence shown here is derived from an EMBL/GenBank/DDBJ whole genome shotgun (WGS) entry which is preliminary data.</text>
</comment>